<comment type="caution">
    <text evidence="10">The sequence shown here is derived from an EMBL/GenBank/DDBJ whole genome shotgun (WGS) entry which is preliminary data.</text>
</comment>
<gene>
    <name evidence="10" type="primary">AVEN_93037_1</name>
    <name evidence="10" type="ORF">CDAR_31311</name>
</gene>
<dbReference type="EMBL" id="BPLQ01003884">
    <property type="protein sequence ID" value="GIY04047.1"/>
    <property type="molecule type" value="Genomic_DNA"/>
</dbReference>
<dbReference type="Pfam" id="PF00069">
    <property type="entry name" value="Pkinase"/>
    <property type="match status" value="1"/>
</dbReference>
<evidence type="ECO:0000256" key="3">
    <source>
        <dbReference type="ARBA" id="ARBA00022679"/>
    </source>
</evidence>
<evidence type="ECO:0000313" key="11">
    <source>
        <dbReference type="Proteomes" id="UP001054837"/>
    </source>
</evidence>
<dbReference type="InterPro" id="IPR011009">
    <property type="entry name" value="Kinase-like_dom_sf"/>
</dbReference>
<evidence type="ECO:0000256" key="1">
    <source>
        <dbReference type="ARBA" id="ARBA00012513"/>
    </source>
</evidence>
<evidence type="ECO:0000259" key="9">
    <source>
        <dbReference type="PROSITE" id="PS50011"/>
    </source>
</evidence>
<dbReference type="InterPro" id="IPR000719">
    <property type="entry name" value="Prot_kinase_dom"/>
</dbReference>
<dbReference type="AlphaFoldDB" id="A0AAV4Q6Q9"/>
<evidence type="ECO:0000256" key="2">
    <source>
        <dbReference type="ARBA" id="ARBA00022527"/>
    </source>
</evidence>
<comment type="catalytic activity">
    <reaction evidence="8">
        <text>L-seryl-[protein] + ATP = O-phospho-L-seryl-[protein] + ADP + H(+)</text>
        <dbReference type="Rhea" id="RHEA:17989"/>
        <dbReference type="Rhea" id="RHEA-COMP:9863"/>
        <dbReference type="Rhea" id="RHEA-COMP:11604"/>
        <dbReference type="ChEBI" id="CHEBI:15378"/>
        <dbReference type="ChEBI" id="CHEBI:29999"/>
        <dbReference type="ChEBI" id="CHEBI:30616"/>
        <dbReference type="ChEBI" id="CHEBI:83421"/>
        <dbReference type="ChEBI" id="CHEBI:456216"/>
        <dbReference type="EC" id="2.7.11.1"/>
    </reaction>
</comment>
<dbReference type="PANTHER" id="PTHR24361:SF433">
    <property type="entry name" value="PROTEIN KINASE DOMAIN-CONTAINING PROTEIN"/>
    <property type="match status" value="1"/>
</dbReference>
<dbReference type="InterPro" id="IPR053235">
    <property type="entry name" value="Ser_Thr_kinase"/>
</dbReference>
<keyword evidence="4" id="KW-0547">Nucleotide-binding</keyword>
<dbReference type="SUPFAM" id="SSF56112">
    <property type="entry name" value="Protein kinase-like (PK-like)"/>
    <property type="match status" value="1"/>
</dbReference>
<organism evidence="10 11">
    <name type="scientific">Caerostris darwini</name>
    <dbReference type="NCBI Taxonomy" id="1538125"/>
    <lineage>
        <taxon>Eukaryota</taxon>
        <taxon>Metazoa</taxon>
        <taxon>Ecdysozoa</taxon>
        <taxon>Arthropoda</taxon>
        <taxon>Chelicerata</taxon>
        <taxon>Arachnida</taxon>
        <taxon>Araneae</taxon>
        <taxon>Araneomorphae</taxon>
        <taxon>Entelegynae</taxon>
        <taxon>Araneoidea</taxon>
        <taxon>Araneidae</taxon>
        <taxon>Caerostris</taxon>
    </lineage>
</organism>
<keyword evidence="11" id="KW-1185">Reference proteome</keyword>
<dbReference type="PANTHER" id="PTHR24361">
    <property type="entry name" value="MITOGEN-ACTIVATED KINASE KINASE KINASE"/>
    <property type="match status" value="1"/>
</dbReference>
<proteinExistence type="predicted"/>
<evidence type="ECO:0000256" key="8">
    <source>
        <dbReference type="ARBA" id="ARBA00048679"/>
    </source>
</evidence>
<keyword evidence="3" id="KW-0808">Transferase</keyword>
<dbReference type="Gene3D" id="1.10.510.10">
    <property type="entry name" value="Transferase(Phosphotransferase) domain 1"/>
    <property type="match status" value="1"/>
</dbReference>
<dbReference type="GO" id="GO:0005737">
    <property type="term" value="C:cytoplasm"/>
    <property type="evidence" value="ECO:0007669"/>
    <property type="project" value="TreeGrafter"/>
</dbReference>
<dbReference type="PROSITE" id="PS50011">
    <property type="entry name" value="PROTEIN_KINASE_DOM"/>
    <property type="match status" value="1"/>
</dbReference>
<keyword evidence="2" id="KW-0723">Serine/threonine-protein kinase</keyword>
<evidence type="ECO:0000256" key="4">
    <source>
        <dbReference type="ARBA" id="ARBA00022741"/>
    </source>
</evidence>
<sequence>MSDQFLLKPSELKSFIKFEEMSSFKLKHFLNFGHFTKALLLEDIFTQHNAVGKIVTTQNEGEIYHWPSLHHENLIPLLKVITLDADRAIYVFPFLEKSLRTVIQETNFIQHPKCFERKRCYAKDILCGLDYLHENTLNLMNLDDQNVLICNETDKAIISDFSCSLSAKTVTKSNCPPVSSGIPPPEVLSFDQDCVFECMPFDIWCCGVMFLQMFTTYVLPWCELQTSLLDGLDEKLVKKTNIGSNLQDGTTASLNEFLESFLQKDPKLRTSAAEALGSPFLRNSKKRIDEEARLFWKKCEMEKVMHEENLENSKFCNYFRESDQLLFERNDFKEMMAAKCVDEDCLRKSNIEIYSDECNQQAKLYKDSLFDYFSSNHSIEENFQTKIRTNLDCNLHDFNPEIFYQTSTDKDQCIVNKAWESENKFKFESQTEIKVNKSLLLTDSSKSNEEIIRNSSHEIVTRGCTDARYFTRPNLAIDLSCNCVSCKLSSVIDDSSQRIRSLPLSNISNMNCKIAKAPIIKELRITPFCQMQGGFLHNNWKVGKNNLDGVTGFSEQPSTSNHTGTVVVNGFAPVKVTWPLVIKKFQTSEKNGVQDGDLENNKNSLLFEKCIGFRRKFKYKLNKSISKQSSKCDDSTDLKLSSFPLDCGSKDTSNKEDGSMKNDYISEETSNENTVDISMELPLCSESSKNGTMELKLSKTAYKDKPKQRLFRMLCPGSDTEGKSIPQEISNENIC</sequence>
<dbReference type="EC" id="2.7.11.1" evidence="1"/>
<keyword evidence="6" id="KW-0067">ATP-binding</keyword>
<dbReference type="Proteomes" id="UP001054837">
    <property type="component" value="Unassembled WGS sequence"/>
</dbReference>
<comment type="catalytic activity">
    <reaction evidence="7">
        <text>L-threonyl-[protein] + ATP = O-phospho-L-threonyl-[protein] + ADP + H(+)</text>
        <dbReference type="Rhea" id="RHEA:46608"/>
        <dbReference type="Rhea" id="RHEA-COMP:11060"/>
        <dbReference type="Rhea" id="RHEA-COMP:11605"/>
        <dbReference type="ChEBI" id="CHEBI:15378"/>
        <dbReference type="ChEBI" id="CHEBI:30013"/>
        <dbReference type="ChEBI" id="CHEBI:30616"/>
        <dbReference type="ChEBI" id="CHEBI:61977"/>
        <dbReference type="ChEBI" id="CHEBI:456216"/>
        <dbReference type="EC" id="2.7.11.1"/>
    </reaction>
</comment>
<dbReference type="GO" id="GO:0004674">
    <property type="term" value="F:protein serine/threonine kinase activity"/>
    <property type="evidence" value="ECO:0007669"/>
    <property type="project" value="UniProtKB-KW"/>
</dbReference>
<evidence type="ECO:0000256" key="5">
    <source>
        <dbReference type="ARBA" id="ARBA00022777"/>
    </source>
</evidence>
<evidence type="ECO:0000256" key="6">
    <source>
        <dbReference type="ARBA" id="ARBA00022840"/>
    </source>
</evidence>
<evidence type="ECO:0000313" key="10">
    <source>
        <dbReference type="EMBL" id="GIY04047.1"/>
    </source>
</evidence>
<name>A0AAV4Q6Q9_9ARAC</name>
<protein>
    <recommendedName>
        <fullName evidence="1">non-specific serine/threonine protein kinase</fullName>
        <ecNumber evidence="1">2.7.11.1</ecNumber>
    </recommendedName>
</protein>
<evidence type="ECO:0000256" key="7">
    <source>
        <dbReference type="ARBA" id="ARBA00047899"/>
    </source>
</evidence>
<keyword evidence="5 10" id="KW-0418">Kinase</keyword>
<reference evidence="10 11" key="1">
    <citation type="submission" date="2021-06" db="EMBL/GenBank/DDBJ databases">
        <title>Caerostris darwini draft genome.</title>
        <authorList>
            <person name="Kono N."/>
            <person name="Arakawa K."/>
        </authorList>
    </citation>
    <scope>NUCLEOTIDE SEQUENCE [LARGE SCALE GENOMIC DNA]</scope>
</reference>
<feature type="domain" description="Protein kinase" evidence="9">
    <location>
        <begin position="24"/>
        <end position="281"/>
    </location>
</feature>
<dbReference type="GO" id="GO:0005524">
    <property type="term" value="F:ATP binding"/>
    <property type="evidence" value="ECO:0007669"/>
    <property type="project" value="UniProtKB-KW"/>
</dbReference>
<dbReference type="SMART" id="SM00220">
    <property type="entry name" value="S_TKc"/>
    <property type="match status" value="1"/>
</dbReference>
<accession>A0AAV4Q6Q9</accession>